<evidence type="ECO:0000313" key="10">
    <source>
        <dbReference type="Proteomes" id="UP000659388"/>
    </source>
</evidence>
<feature type="domain" description="CusB-like three alpha-helical bundle" evidence="5">
    <location>
        <begin position="164"/>
        <end position="211"/>
    </location>
</feature>
<comment type="caution">
    <text evidence="9">The sequence shown here is derived from an EMBL/GenBank/DDBJ whole genome shotgun (WGS) entry which is preliminary data.</text>
</comment>
<evidence type="ECO:0000259" key="3">
    <source>
        <dbReference type="Pfam" id="PF11827"/>
    </source>
</evidence>
<dbReference type="Pfam" id="PF25869">
    <property type="entry name" value="3HB_CusB"/>
    <property type="match status" value="1"/>
</dbReference>
<reference evidence="9" key="1">
    <citation type="submission" date="2021-01" db="EMBL/GenBank/DDBJ databases">
        <title>Fulvivirga kasyanovii gen. nov., sp nov., a novel member of the phylum Bacteroidetes isolated from seawater in a mussel farm.</title>
        <authorList>
            <person name="Zhao L.-H."/>
            <person name="Wang Z.-J."/>
        </authorList>
    </citation>
    <scope>NUCLEOTIDE SEQUENCE</scope>
    <source>
        <strain evidence="9">2943</strain>
    </source>
</reference>
<dbReference type="GO" id="GO:0022857">
    <property type="term" value="F:transmembrane transporter activity"/>
    <property type="evidence" value="ECO:0007669"/>
    <property type="project" value="InterPro"/>
</dbReference>
<evidence type="ECO:0000256" key="2">
    <source>
        <dbReference type="ARBA" id="ARBA00022448"/>
    </source>
</evidence>
<organism evidence="9 10">
    <name type="scientific">Fulvivirga sediminis</name>
    <dbReference type="NCBI Taxonomy" id="2803949"/>
    <lineage>
        <taxon>Bacteria</taxon>
        <taxon>Pseudomonadati</taxon>
        <taxon>Bacteroidota</taxon>
        <taxon>Cytophagia</taxon>
        <taxon>Cytophagales</taxon>
        <taxon>Fulvivirgaceae</taxon>
        <taxon>Fulvivirga</taxon>
    </lineage>
</organism>
<proteinExistence type="inferred from homology"/>
<dbReference type="Proteomes" id="UP000659388">
    <property type="component" value="Unassembled WGS sequence"/>
</dbReference>
<dbReference type="Pfam" id="PF25975">
    <property type="entry name" value="CzcB_C"/>
    <property type="match status" value="1"/>
</dbReference>
<dbReference type="InterPro" id="IPR051909">
    <property type="entry name" value="MFP_Cation_Efflux"/>
</dbReference>
<dbReference type="GO" id="GO:0046914">
    <property type="term" value="F:transition metal ion binding"/>
    <property type="evidence" value="ECO:0007669"/>
    <property type="project" value="TreeGrafter"/>
</dbReference>
<evidence type="ECO:0000256" key="1">
    <source>
        <dbReference type="ARBA" id="ARBA00009477"/>
    </source>
</evidence>
<dbReference type="Pfam" id="PF11827">
    <property type="entry name" value="DUF3347"/>
    <property type="match status" value="1"/>
</dbReference>
<dbReference type="Pfam" id="PF25919">
    <property type="entry name" value="BSH_CusB"/>
    <property type="match status" value="1"/>
</dbReference>
<dbReference type="GO" id="GO:0060003">
    <property type="term" value="P:copper ion export"/>
    <property type="evidence" value="ECO:0007669"/>
    <property type="project" value="TreeGrafter"/>
</dbReference>
<feature type="domain" description="Heavy metal binding" evidence="4">
    <location>
        <begin position="46"/>
        <end position="72"/>
    </location>
</feature>
<sequence length="570" mass="62511">MQINKSTILLMLAALVVGVVLGSLLFGGESEQHQHSEEAASAEATVWTCSMHPQIRQNKPGKCPICGMELIPLSENRGKLVANDALQMSESAIALANVQTVVVGSGEAASKNLQLSGKIEADERNVSLISAHFNGRIEKLYVNFTGEKVKKGQVLASIYSPEFIMAQQELLEAAKNKDSNPELYNAVRNKLKNFQLAESEINKIEAEGKVSMALPLRSHYSGVVQKLYASSGKHVKKGEPLFGIVDLSKLWVILDAYEQDLGRISEGDVITFTVSSLPGESFKAKVTFIDPFIDPSNRVAGIRAEVVNTKGKLKPEMFVKATVLNGEKQDSGEGITIPQSAVLWTGKRSLVYVKLEGYDQPTFEYREVVLGPEKGDQYTVESGLSAGDRIVVYGTFSIDAAAQLAGKPSMMNPKEKTESVKLSAGANAALQSIIDQYFLVKNALVKDDFDQAQAETKSLHQTVNNVEMEVFEGDAHMIWMKYVKSLKTSIGDMAESKDIDQLRKKFILVSKNIIALTQEMKPEELTLYVQHCPMADNNQGADWLSAKKEVENPYFGASMLSCGEVTKVMR</sequence>
<protein>
    <submittedName>
        <fullName evidence="9">Efflux RND transporter periplasmic adaptor subunit</fullName>
    </submittedName>
</protein>
<comment type="similarity">
    <text evidence="1">Belongs to the membrane fusion protein (MFP) (TC 8.A.1) family.</text>
</comment>
<dbReference type="Gene3D" id="2.40.420.20">
    <property type="match status" value="1"/>
</dbReference>
<evidence type="ECO:0000259" key="8">
    <source>
        <dbReference type="Pfam" id="PF25975"/>
    </source>
</evidence>
<dbReference type="Gene3D" id="2.40.30.170">
    <property type="match status" value="1"/>
</dbReference>
<evidence type="ECO:0000259" key="6">
    <source>
        <dbReference type="Pfam" id="PF25919"/>
    </source>
</evidence>
<evidence type="ECO:0000313" key="9">
    <source>
        <dbReference type="EMBL" id="MBL3656276.1"/>
    </source>
</evidence>
<evidence type="ECO:0000259" key="4">
    <source>
        <dbReference type="Pfam" id="PF19335"/>
    </source>
</evidence>
<dbReference type="Pfam" id="PF19335">
    <property type="entry name" value="HMBD"/>
    <property type="match status" value="1"/>
</dbReference>
<dbReference type="InterPro" id="IPR058790">
    <property type="entry name" value="BSH_CusB"/>
</dbReference>
<keyword evidence="10" id="KW-1185">Reference proteome</keyword>
<keyword evidence="2" id="KW-0813">Transport</keyword>
<evidence type="ECO:0000259" key="7">
    <source>
        <dbReference type="Pfam" id="PF25954"/>
    </source>
</evidence>
<dbReference type="InterPro" id="IPR058649">
    <property type="entry name" value="CzcB_C"/>
</dbReference>
<dbReference type="SUPFAM" id="SSF111369">
    <property type="entry name" value="HlyD-like secretion proteins"/>
    <property type="match status" value="1"/>
</dbReference>
<gene>
    <name evidence="9" type="ORF">JL102_09055</name>
</gene>
<dbReference type="Gene3D" id="2.40.50.100">
    <property type="match status" value="1"/>
</dbReference>
<evidence type="ECO:0000259" key="5">
    <source>
        <dbReference type="Pfam" id="PF25869"/>
    </source>
</evidence>
<dbReference type="RefSeq" id="WP_202244065.1">
    <property type="nucleotide sequence ID" value="NZ_JAESIY010000004.1"/>
</dbReference>
<dbReference type="AlphaFoldDB" id="A0A937K0F5"/>
<dbReference type="GO" id="GO:0030288">
    <property type="term" value="C:outer membrane-bounded periplasmic space"/>
    <property type="evidence" value="ECO:0007669"/>
    <property type="project" value="TreeGrafter"/>
</dbReference>
<dbReference type="InterPro" id="IPR058791">
    <property type="entry name" value="3HB_CusB"/>
</dbReference>
<dbReference type="InterPro" id="IPR045800">
    <property type="entry name" value="HMBD"/>
</dbReference>
<name>A0A937K0F5_9BACT</name>
<dbReference type="FunFam" id="2.40.30.170:FF:000010">
    <property type="entry name" value="Efflux RND transporter periplasmic adaptor subunit"/>
    <property type="match status" value="1"/>
</dbReference>
<feature type="domain" description="CzcB-like C-terminal circularly permuted SH3-like" evidence="8">
    <location>
        <begin position="335"/>
        <end position="398"/>
    </location>
</feature>
<dbReference type="InterPro" id="IPR021782">
    <property type="entry name" value="DUF3347"/>
</dbReference>
<feature type="domain" description="CusB-like barrel-sandwich hybrid" evidence="6">
    <location>
        <begin position="126"/>
        <end position="244"/>
    </location>
</feature>
<dbReference type="InterPro" id="IPR006143">
    <property type="entry name" value="RND_pump_MFP"/>
</dbReference>
<dbReference type="PANTHER" id="PTHR30097:SF4">
    <property type="entry name" value="SLR6042 PROTEIN"/>
    <property type="match status" value="1"/>
</dbReference>
<dbReference type="Pfam" id="PF25954">
    <property type="entry name" value="Beta-barrel_RND_2"/>
    <property type="match status" value="1"/>
</dbReference>
<dbReference type="EMBL" id="JAESIY010000004">
    <property type="protein sequence ID" value="MBL3656276.1"/>
    <property type="molecule type" value="Genomic_DNA"/>
</dbReference>
<feature type="domain" description="DUF3347" evidence="3">
    <location>
        <begin position="433"/>
        <end position="523"/>
    </location>
</feature>
<feature type="domain" description="CusB-like beta-barrel" evidence="7">
    <location>
        <begin position="249"/>
        <end position="323"/>
    </location>
</feature>
<dbReference type="GO" id="GO:0016020">
    <property type="term" value="C:membrane"/>
    <property type="evidence" value="ECO:0007669"/>
    <property type="project" value="InterPro"/>
</dbReference>
<dbReference type="PANTHER" id="PTHR30097">
    <property type="entry name" value="CATION EFFLUX SYSTEM PROTEIN CUSB"/>
    <property type="match status" value="1"/>
</dbReference>
<dbReference type="GO" id="GO:0015679">
    <property type="term" value="P:plasma membrane copper ion transport"/>
    <property type="evidence" value="ECO:0007669"/>
    <property type="project" value="TreeGrafter"/>
</dbReference>
<accession>A0A937K0F5</accession>
<dbReference type="InterPro" id="IPR058792">
    <property type="entry name" value="Beta-barrel_RND_2"/>
</dbReference>
<dbReference type="NCBIfam" id="TIGR01730">
    <property type="entry name" value="RND_mfp"/>
    <property type="match status" value="1"/>
</dbReference>